<dbReference type="RefSeq" id="XP_062633634.1">
    <property type="nucleotide sequence ID" value="XM_062782020.1"/>
</dbReference>
<dbReference type="Proteomes" id="UP001302676">
    <property type="component" value="Unassembled WGS sequence"/>
</dbReference>
<feature type="region of interest" description="Disordered" evidence="1">
    <location>
        <begin position="213"/>
        <end position="236"/>
    </location>
</feature>
<evidence type="ECO:0000313" key="2">
    <source>
        <dbReference type="EMBL" id="KAK4140263.1"/>
    </source>
</evidence>
<name>A0AAN6UW82_9PEZI</name>
<evidence type="ECO:0008006" key="4">
    <source>
        <dbReference type="Google" id="ProtNLM"/>
    </source>
</evidence>
<feature type="region of interest" description="Disordered" evidence="1">
    <location>
        <begin position="1"/>
        <end position="22"/>
    </location>
</feature>
<sequence length="523" mass="58161">MFPSHRQQEQSPATGPSAPVARATRPVEYWRQAAEVSIEKISKFTDLLHDAREQLQQQWNNPQRDPRFGQEYLYGLAEMEMETELDAKTQMAWWSTPDARCLVERVVAAEAETRVYESVVREIARDRDEGGMDGIEPRVVEPDTAMCSDLYNTLDKVHQKEVMGGNGTLLGALGGAEDWLGTGLCRLMISTKIASTTRRRVCGSRTILSSRFVSSHTDSRPLSPRPSSASHASASADYDTPANGLLLHHAVAHAVADGALAVVPALGDERHEASIDDIDEWEISEPKEYRWRVVDPSATSLDAELDASACCDPRCGGDSIISTHKTTICDLDGERLVFDTNEGRQHHQTRPAVRYLYFHYLVCHLRLAWRHGYHDNARLEDRPAESVLGLKNWQPFWPIQQPQDRGVQCLAPTCLLALEEEFIHCVTTEDDSPRTSYLSGHQPDEADADKMDVEQEPTARWSYPIVPLVDSRGSKAIDRAGLVAMAKIVQARRTLEEVEGMEDPGGGKAGEGERRRGGDGRGV</sequence>
<feature type="region of interest" description="Disordered" evidence="1">
    <location>
        <begin position="496"/>
        <end position="523"/>
    </location>
</feature>
<protein>
    <recommendedName>
        <fullName evidence="4">HNH nuclease domain-containing protein</fullName>
    </recommendedName>
</protein>
<feature type="compositionally biased region" description="Basic and acidic residues" evidence="1">
    <location>
        <begin position="442"/>
        <end position="453"/>
    </location>
</feature>
<gene>
    <name evidence="2" type="ORF">C8A04DRAFT_32221</name>
</gene>
<dbReference type="EMBL" id="MU853636">
    <property type="protein sequence ID" value="KAK4140263.1"/>
    <property type="molecule type" value="Genomic_DNA"/>
</dbReference>
<feature type="compositionally biased region" description="Basic and acidic residues" evidence="1">
    <location>
        <begin position="510"/>
        <end position="523"/>
    </location>
</feature>
<dbReference type="AlphaFoldDB" id="A0AAN6UW82"/>
<feature type="region of interest" description="Disordered" evidence="1">
    <location>
        <begin position="430"/>
        <end position="456"/>
    </location>
</feature>
<evidence type="ECO:0000256" key="1">
    <source>
        <dbReference type="SAM" id="MobiDB-lite"/>
    </source>
</evidence>
<reference evidence="2" key="2">
    <citation type="submission" date="2023-05" db="EMBL/GenBank/DDBJ databases">
        <authorList>
            <consortium name="Lawrence Berkeley National Laboratory"/>
            <person name="Steindorff A."/>
            <person name="Hensen N."/>
            <person name="Bonometti L."/>
            <person name="Westerberg I."/>
            <person name="Brannstrom I.O."/>
            <person name="Guillou S."/>
            <person name="Cros-Aarteil S."/>
            <person name="Calhoun S."/>
            <person name="Haridas S."/>
            <person name="Kuo A."/>
            <person name="Mondo S."/>
            <person name="Pangilinan J."/>
            <person name="Riley R."/>
            <person name="Labutti K."/>
            <person name="Andreopoulos B."/>
            <person name="Lipzen A."/>
            <person name="Chen C."/>
            <person name="Yanf M."/>
            <person name="Daum C."/>
            <person name="Ng V."/>
            <person name="Clum A."/>
            <person name="Ohm R."/>
            <person name="Martin F."/>
            <person name="Silar P."/>
            <person name="Natvig D."/>
            <person name="Lalanne C."/>
            <person name="Gautier V."/>
            <person name="Ament-Velasquez S.L."/>
            <person name="Kruys A."/>
            <person name="Hutchinson M.I."/>
            <person name="Powell A.J."/>
            <person name="Barry K."/>
            <person name="Miller A.N."/>
            <person name="Grigoriev I.V."/>
            <person name="Debuchy R."/>
            <person name="Gladieux P."/>
            <person name="Thoren M.H."/>
            <person name="Johannesson H."/>
        </authorList>
    </citation>
    <scope>NUCLEOTIDE SEQUENCE</scope>
    <source>
        <strain evidence="2">CBS 141.50</strain>
    </source>
</reference>
<reference evidence="2" key="1">
    <citation type="journal article" date="2023" name="Mol. Phylogenet. Evol.">
        <title>Genome-scale phylogeny and comparative genomics of the fungal order Sordariales.</title>
        <authorList>
            <person name="Hensen N."/>
            <person name="Bonometti L."/>
            <person name="Westerberg I."/>
            <person name="Brannstrom I.O."/>
            <person name="Guillou S."/>
            <person name="Cros-Aarteil S."/>
            <person name="Calhoun S."/>
            <person name="Haridas S."/>
            <person name="Kuo A."/>
            <person name="Mondo S."/>
            <person name="Pangilinan J."/>
            <person name="Riley R."/>
            <person name="LaButti K."/>
            <person name="Andreopoulos B."/>
            <person name="Lipzen A."/>
            <person name="Chen C."/>
            <person name="Yan M."/>
            <person name="Daum C."/>
            <person name="Ng V."/>
            <person name="Clum A."/>
            <person name="Steindorff A."/>
            <person name="Ohm R.A."/>
            <person name="Martin F."/>
            <person name="Silar P."/>
            <person name="Natvig D.O."/>
            <person name="Lalanne C."/>
            <person name="Gautier V."/>
            <person name="Ament-Velasquez S.L."/>
            <person name="Kruys A."/>
            <person name="Hutchinson M.I."/>
            <person name="Powell A.J."/>
            <person name="Barry K."/>
            <person name="Miller A.N."/>
            <person name="Grigoriev I.V."/>
            <person name="Debuchy R."/>
            <person name="Gladieux P."/>
            <person name="Hiltunen Thoren M."/>
            <person name="Johannesson H."/>
        </authorList>
    </citation>
    <scope>NUCLEOTIDE SEQUENCE</scope>
    <source>
        <strain evidence="2">CBS 141.50</strain>
    </source>
</reference>
<comment type="caution">
    <text evidence="2">The sequence shown here is derived from an EMBL/GenBank/DDBJ whole genome shotgun (WGS) entry which is preliminary data.</text>
</comment>
<feature type="compositionally biased region" description="Low complexity" evidence="1">
    <location>
        <begin position="220"/>
        <end position="236"/>
    </location>
</feature>
<evidence type="ECO:0000313" key="3">
    <source>
        <dbReference type="Proteomes" id="UP001302676"/>
    </source>
</evidence>
<proteinExistence type="predicted"/>
<keyword evidence="3" id="KW-1185">Reference proteome</keyword>
<dbReference type="GeneID" id="87818633"/>
<accession>A0AAN6UW82</accession>
<organism evidence="2 3">
    <name type="scientific">Dichotomopilus funicola</name>
    <dbReference type="NCBI Taxonomy" id="1934379"/>
    <lineage>
        <taxon>Eukaryota</taxon>
        <taxon>Fungi</taxon>
        <taxon>Dikarya</taxon>
        <taxon>Ascomycota</taxon>
        <taxon>Pezizomycotina</taxon>
        <taxon>Sordariomycetes</taxon>
        <taxon>Sordariomycetidae</taxon>
        <taxon>Sordariales</taxon>
        <taxon>Chaetomiaceae</taxon>
        <taxon>Dichotomopilus</taxon>
    </lineage>
</organism>